<comment type="caution">
    <text evidence="4">The sequence shown here is derived from an EMBL/GenBank/DDBJ whole genome shotgun (WGS) entry which is preliminary data.</text>
</comment>
<feature type="compositionally biased region" description="Gly residues" evidence="1">
    <location>
        <begin position="271"/>
        <end position="281"/>
    </location>
</feature>
<evidence type="ECO:0000313" key="8">
    <source>
        <dbReference type="Proteomes" id="UP000324907"/>
    </source>
</evidence>
<evidence type="ECO:0000313" key="3">
    <source>
        <dbReference type="EMBL" id="KAA0158224.1"/>
    </source>
</evidence>
<evidence type="ECO:0000313" key="9">
    <source>
        <dbReference type="Proteomes" id="UP000325113"/>
    </source>
</evidence>
<evidence type="ECO:0000313" key="6">
    <source>
        <dbReference type="Proteomes" id="UP000322899"/>
    </source>
</evidence>
<dbReference type="Proteomes" id="UP000324907">
    <property type="component" value="Unassembled WGS sequence"/>
</dbReference>
<dbReference type="AlphaFoldDB" id="A0A5A8DFN1"/>
<feature type="compositionally biased region" description="Polar residues" evidence="1">
    <location>
        <begin position="740"/>
        <end position="752"/>
    </location>
</feature>
<evidence type="ECO:0000313" key="5">
    <source>
        <dbReference type="EMBL" id="KAA0172730.1"/>
    </source>
</evidence>
<evidence type="ECO:0000313" key="4">
    <source>
        <dbReference type="EMBL" id="KAA0163434.1"/>
    </source>
</evidence>
<organism evidence="4 9">
    <name type="scientific">Cafeteria roenbergensis</name>
    <name type="common">Marine flagellate</name>
    <dbReference type="NCBI Taxonomy" id="33653"/>
    <lineage>
        <taxon>Eukaryota</taxon>
        <taxon>Sar</taxon>
        <taxon>Stramenopiles</taxon>
        <taxon>Bigyra</taxon>
        <taxon>Opalozoa</taxon>
        <taxon>Bicosoecida</taxon>
        <taxon>Cafeteriaceae</taxon>
        <taxon>Cafeteria</taxon>
    </lineage>
</organism>
<accession>A0A5A8DFN1</accession>
<evidence type="ECO:0000313" key="2">
    <source>
        <dbReference type="EMBL" id="KAA0153698.1"/>
    </source>
</evidence>
<feature type="compositionally biased region" description="Low complexity" evidence="1">
    <location>
        <begin position="526"/>
        <end position="536"/>
    </location>
</feature>
<dbReference type="Proteomes" id="UP000323011">
    <property type="component" value="Unassembled WGS sequence"/>
</dbReference>
<feature type="region of interest" description="Disordered" evidence="1">
    <location>
        <begin position="85"/>
        <end position="159"/>
    </location>
</feature>
<dbReference type="EMBL" id="VLTO01000044">
    <property type="protein sequence ID" value="KAA0172730.1"/>
    <property type="molecule type" value="Genomic_DNA"/>
</dbReference>
<keyword evidence="7" id="KW-1185">Reference proteome</keyword>
<dbReference type="Proteomes" id="UP000325113">
    <property type="component" value="Unassembled WGS sequence"/>
</dbReference>
<feature type="compositionally biased region" description="Basic and acidic residues" evidence="1">
    <location>
        <begin position="723"/>
        <end position="733"/>
    </location>
</feature>
<dbReference type="Proteomes" id="UP000322899">
    <property type="component" value="Unassembled WGS sequence"/>
</dbReference>
<gene>
    <name evidence="5" type="ORF">FNF27_05830</name>
    <name evidence="3" type="ORF">FNF28_06343</name>
    <name evidence="2" type="ORF">FNF29_03086</name>
    <name evidence="4" type="ORF">FNF31_02828</name>
</gene>
<feature type="compositionally biased region" description="Low complexity" evidence="1">
    <location>
        <begin position="618"/>
        <end position="630"/>
    </location>
</feature>
<feature type="region of interest" description="Disordered" evidence="1">
    <location>
        <begin position="270"/>
        <end position="291"/>
    </location>
</feature>
<dbReference type="OrthoDB" id="444540at2759"/>
<evidence type="ECO:0000256" key="1">
    <source>
        <dbReference type="SAM" id="MobiDB-lite"/>
    </source>
</evidence>
<sequence length="758" mass="78613">MDTEFVVGAPEKRMRLRILQGLVQRSSDGAHVPSGAFQDVLQELGLRLGDAVVDRVLAVLELDSSTGMIDFRTLESLVQGDMDADRVAGTGRDRTEAAGVATTPSRAGRAAEEPGSASMRPAGPGSMAGGVAGREFRAAVESSTGHSLPGSGAKLPESMRSLPQAQRVRRLARELNALFNEWDTGRIALDVFREELRAYGIEETMEAQRALRGPGQCTFSHLFRALCTPDDPAALHSAAGVRSRSRPATAAVAQTIGQGMAVMAPPVASGGAMGTSSGGGSSSLDIFGRGPVPQRLSGKKIVADARAAATGRDVVTWRGDFAGASGRASAWSTARMGNVDNHGLTTGREDKDHMAETGAGAVLRGEEVPEGVTADTLAAARSSVARPRTAAGRIGQRSRGVAGALHDSVADIDAPSRFESAASSSARRGLGGAVASSGPLSSAGYDSSAGALIRQQLYSLVRQLDAGAVSVGGFRDRMASLGVGVPAPVEKLLADFSANGKADFAKFVRAFDSVIASLPASRSDSRAASAAHSVASPGRGEPSYEDEDGQAHVRGRRHASGKAVRGHGDIVSWEGATLTPEEVADSMRKEGLRPRLQRDRNLYDGRSAGRDIVAWSAEQDPAASAAQQAAHGPSRRARGPQHIASRNAGDFITWSAEPSGAPVGSARGAGVTGDASYSGHRGAAISRALEVMPDGTLVGGGVRMVDTPLAQRSGVRDPPFGTVRDELPHDPHQGARILSPTAQRSAEWTSYSADDPYA</sequence>
<feature type="region of interest" description="Disordered" evidence="1">
    <location>
        <begin position="711"/>
        <end position="758"/>
    </location>
</feature>
<proteinExistence type="predicted"/>
<dbReference type="EMBL" id="VLTM01000022">
    <property type="protein sequence ID" value="KAA0163434.1"/>
    <property type="molecule type" value="Genomic_DNA"/>
</dbReference>
<dbReference type="EMBL" id="VLTL01000156">
    <property type="protein sequence ID" value="KAA0158224.1"/>
    <property type="molecule type" value="Genomic_DNA"/>
</dbReference>
<dbReference type="EMBL" id="VLTN01000015">
    <property type="protein sequence ID" value="KAA0153698.1"/>
    <property type="molecule type" value="Genomic_DNA"/>
</dbReference>
<evidence type="ECO:0000313" key="7">
    <source>
        <dbReference type="Proteomes" id="UP000323011"/>
    </source>
</evidence>
<feature type="region of interest" description="Disordered" evidence="1">
    <location>
        <begin position="526"/>
        <end position="566"/>
    </location>
</feature>
<feature type="compositionally biased region" description="Basic and acidic residues" evidence="1">
    <location>
        <begin position="85"/>
        <end position="96"/>
    </location>
</feature>
<protein>
    <submittedName>
        <fullName evidence="4">Uncharacterized protein</fullName>
    </submittedName>
</protein>
<feature type="region of interest" description="Disordered" evidence="1">
    <location>
        <begin position="618"/>
        <end position="641"/>
    </location>
</feature>
<name>A0A5A8DFN1_CAFRO</name>
<reference evidence="6 7" key="1">
    <citation type="submission" date="2019-07" db="EMBL/GenBank/DDBJ databases">
        <title>Genomes of Cafeteria roenbergensis.</title>
        <authorList>
            <person name="Fischer M.G."/>
            <person name="Hackl T."/>
            <person name="Roman M."/>
        </authorList>
    </citation>
    <scope>NUCLEOTIDE SEQUENCE [LARGE SCALE GENOMIC DNA]</scope>
    <source>
        <strain evidence="2 7">BVI</strain>
        <strain evidence="4 9">Cflag</strain>
        <strain evidence="5 6">E4-10P</strain>
        <strain evidence="3 8">RCC970-E3</strain>
    </source>
</reference>